<dbReference type="KEGG" id="kco:BWI95_21445"/>
<proteinExistence type="predicted"/>
<dbReference type="Pfam" id="PF10604">
    <property type="entry name" value="Polyketide_cyc2"/>
    <property type="match status" value="1"/>
</dbReference>
<sequence>MSAENVWNHAYTLTIDSSPQAIWQAFTDTANWKRWNAGVKAIHAEGPFVTGTWFTMELPDGDSIRSQLVDVCDGKYFIDETWVDQTRVVVEHRIEPLSSDQSRVVYAISTEGPDAQAFGEGISADFPEVMAGLAKYLAKTEPGIATQ</sequence>
<name>A0A830ZEF2_9ENTR</name>
<dbReference type="EMBL" id="CP019445">
    <property type="protein sequence ID" value="APZ07423.1"/>
    <property type="molecule type" value="Genomic_DNA"/>
</dbReference>
<evidence type="ECO:0000313" key="2">
    <source>
        <dbReference type="Proteomes" id="UP000187148"/>
    </source>
</evidence>
<accession>A0A830ZEF2</accession>
<dbReference type="Gene3D" id="3.30.530.20">
    <property type="match status" value="1"/>
</dbReference>
<dbReference type="SUPFAM" id="SSF55961">
    <property type="entry name" value="Bet v1-like"/>
    <property type="match status" value="1"/>
</dbReference>
<dbReference type="InterPro" id="IPR019587">
    <property type="entry name" value="Polyketide_cyclase/dehydratase"/>
</dbReference>
<organism evidence="1 2">
    <name type="scientific">Kosakonia cowanii JCM 10956 = DSM 18146</name>
    <dbReference type="NCBI Taxonomy" id="1300165"/>
    <lineage>
        <taxon>Bacteria</taxon>
        <taxon>Pseudomonadati</taxon>
        <taxon>Pseudomonadota</taxon>
        <taxon>Gammaproteobacteria</taxon>
        <taxon>Enterobacterales</taxon>
        <taxon>Enterobacteriaceae</taxon>
        <taxon>Kosakonia</taxon>
    </lineage>
</organism>
<gene>
    <name evidence="1" type="ORF">BWI95_21445</name>
</gene>
<evidence type="ECO:0000313" key="1">
    <source>
        <dbReference type="EMBL" id="APZ07423.1"/>
    </source>
</evidence>
<reference evidence="1 2" key="1">
    <citation type="submission" date="2017-01" db="EMBL/GenBank/DDBJ databases">
        <authorList>
            <person name="Cao J.-M."/>
        </authorList>
    </citation>
    <scope>NUCLEOTIDE SEQUENCE [LARGE SCALE GENOMIC DNA]</scope>
    <source>
        <strain evidence="1 2">888-76</strain>
    </source>
</reference>
<protein>
    <submittedName>
        <fullName evidence="1">Polyketide cyclase</fullName>
    </submittedName>
</protein>
<dbReference type="RefSeq" id="WP_054803820.1">
    <property type="nucleotide sequence ID" value="NZ_CP019445.1"/>
</dbReference>
<dbReference type="InterPro" id="IPR023393">
    <property type="entry name" value="START-like_dom_sf"/>
</dbReference>
<dbReference type="Proteomes" id="UP000187148">
    <property type="component" value="Chromosome"/>
</dbReference>
<dbReference type="AlphaFoldDB" id="A0A830ZEF2"/>
<keyword evidence="2" id="KW-1185">Reference proteome</keyword>